<keyword evidence="3" id="KW-1185">Reference proteome</keyword>
<evidence type="ECO:0000256" key="1">
    <source>
        <dbReference type="SAM" id="MobiDB-lite"/>
    </source>
</evidence>
<proteinExistence type="predicted"/>
<protein>
    <submittedName>
        <fullName evidence="2">Uncharacterized protein</fullName>
    </submittedName>
</protein>
<organism evidence="2 3">
    <name type="scientific">Punica granatum</name>
    <name type="common">Pomegranate</name>
    <dbReference type="NCBI Taxonomy" id="22663"/>
    <lineage>
        <taxon>Eukaryota</taxon>
        <taxon>Viridiplantae</taxon>
        <taxon>Streptophyta</taxon>
        <taxon>Embryophyta</taxon>
        <taxon>Tracheophyta</taxon>
        <taxon>Spermatophyta</taxon>
        <taxon>Magnoliopsida</taxon>
        <taxon>eudicotyledons</taxon>
        <taxon>Gunneridae</taxon>
        <taxon>Pentapetalae</taxon>
        <taxon>rosids</taxon>
        <taxon>malvids</taxon>
        <taxon>Myrtales</taxon>
        <taxon>Lythraceae</taxon>
        <taxon>Punica</taxon>
    </lineage>
</organism>
<sequence length="128" mass="13744">MRGKSQRSVRESGDSVERLEGCSGAKDARSGKERHAVGRALACTSAAGGQARGDRLASRQACAQSEQEKRRKRTTKLGQGAAALGQPVGPTAVEEKLGESSGLDWSRIRSSSFELNIELSIYARKRIK</sequence>
<dbReference type="EMBL" id="PGOL01000686">
    <property type="protein sequence ID" value="PKI66149.1"/>
    <property type="molecule type" value="Genomic_DNA"/>
</dbReference>
<reference evidence="2 3" key="1">
    <citation type="submission" date="2017-11" db="EMBL/GenBank/DDBJ databases">
        <title>De-novo sequencing of pomegranate (Punica granatum L.) genome.</title>
        <authorList>
            <person name="Akparov Z."/>
            <person name="Amiraslanov A."/>
            <person name="Hajiyeva S."/>
            <person name="Abbasov M."/>
            <person name="Kaur K."/>
            <person name="Hamwieh A."/>
            <person name="Solovyev V."/>
            <person name="Salamov A."/>
            <person name="Braich B."/>
            <person name="Kosarev P."/>
            <person name="Mahmoud A."/>
            <person name="Hajiyev E."/>
            <person name="Babayeva S."/>
            <person name="Izzatullayeva V."/>
            <person name="Mammadov A."/>
            <person name="Mammadov A."/>
            <person name="Sharifova S."/>
            <person name="Ojaghi J."/>
            <person name="Eynullazada K."/>
            <person name="Bayramov B."/>
            <person name="Abdulazimova A."/>
            <person name="Shahmuradov I."/>
        </authorList>
    </citation>
    <scope>NUCLEOTIDE SEQUENCE [LARGE SCALE GENOMIC DNA]</scope>
    <source>
        <strain evidence="3">cv. AG2017</strain>
        <tissue evidence="2">Leaf</tissue>
    </source>
</reference>
<feature type="compositionally biased region" description="Basic and acidic residues" evidence="1">
    <location>
        <begin position="8"/>
        <end position="34"/>
    </location>
</feature>
<name>A0A2I0KC89_PUNGR</name>
<dbReference type="AlphaFoldDB" id="A0A2I0KC89"/>
<evidence type="ECO:0000313" key="2">
    <source>
        <dbReference type="EMBL" id="PKI66149.1"/>
    </source>
</evidence>
<gene>
    <name evidence="2" type="ORF">CRG98_013468</name>
</gene>
<accession>A0A2I0KC89</accession>
<feature type="region of interest" description="Disordered" evidence="1">
    <location>
        <begin position="46"/>
        <end position="95"/>
    </location>
</feature>
<evidence type="ECO:0000313" key="3">
    <source>
        <dbReference type="Proteomes" id="UP000233551"/>
    </source>
</evidence>
<feature type="region of interest" description="Disordered" evidence="1">
    <location>
        <begin position="1"/>
        <end position="34"/>
    </location>
</feature>
<comment type="caution">
    <text evidence="2">The sequence shown here is derived from an EMBL/GenBank/DDBJ whole genome shotgun (WGS) entry which is preliminary data.</text>
</comment>
<dbReference type="Proteomes" id="UP000233551">
    <property type="component" value="Unassembled WGS sequence"/>
</dbReference>